<organism evidence="1 2">
    <name type="scientific">Streptosporangium lutulentum</name>
    <dbReference type="NCBI Taxonomy" id="1461250"/>
    <lineage>
        <taxon>Bacteria</taxon>
        <taxon>Bacillati</taxon>
        <taxon>Actinomycetota</taxon>
        <taxon>Actinomycetes</taxon>
        <taxon>Streptosporangiales</taxon>
        <taxon>Streptosporangiaceae</taxon>
        <taxon>Streptosporangium</taxon>
    </lineage>
</organism>
<protein>
    <submittedName>
        <fullName evidence="1">Uncharacterized protein</fullName>
    </submittedName>
</protein>
<keyword evidence="2" id="KW-1185">Reference proteome</keyword>
<comment type="caution">
    <text evidence="1">The sequence shown here is derived from an EMBL/GenBank/DDBJ whole genome shotgun (WGS) entry which is preliminary data.</text>
</comment>
<dbReference type="Proteomes" id="UP001225356">
    <property type="component" value="Unassembled WGS sequence"/>
</dbReference>
<dbReference type="EMBL" id="JAUSQU010000003">
    <property type="protein sequence ID" value="MDP9850360.1"/>
    <property type="molecule type" value="Genomic_DNA"/>
</dbReference>
<proteinExistence type="predicted"/>
<dbReference type="RefSeq" id="WP_307569337.1">
    <property type="nucleotide sequence ID" value="NZ_JAUSQU010000003.1"/>
</dbReference>
<evidence type="ECO:0000313" key="2">
    <source>
        <dbReference type="Proteomes" id="UP001225356"/>
    </source>
</evidence>
<gene>
    <name evidence="1" type="ORF">J2853_009656</name>
</gene>
<accession>A0ABT9QUB9</accession>
<name>A0ABT9QUB9_9ACTN</name>
<evidence type="ECO:0000313" key="1">
    <source>
        <dbReference type="EMBL" id="MDP9850360.1"/>
    </source>
</evidence>
<sequence>MTNFQPAGGTVTPHWHKAADALTERLRVSGVGCVRRATIKAARSGAPTATIGRQDHLPVGVAAPASASYLMGRISARTTSPDEMADLARLMRVAESLTAQE</sequence>
<reference evidence="1 2" key="1">
    <citation type="submission" date="2023-07" db="EMBL/GenBank/DDBJ databases">
        <title>Sequencing the genomes of 1000 actinobacteria strains.</title>
        <authorList>
            <person name="Klenk H.-P."/>
        </authorList>
    </citation>
    <scope>NUCLEOTIDE SEQUENCE [LARGE SCALE GENOMIC DNA]</scope>
    <source>
        <strain evidence="1 2">DSM 46740</strain>
    </source>
</reference>